<evidence type="ECO:0000256" key="1">
    <source>
        <dbReference type="ARBA" id="ARBA00010201"/>
    </source>
</evidence>
<keyword evidence="4" id="KW-1185">Reference proteome</keyword>
<dbReference type="InterPro" id="IPR036754">
    <property type="entry name" value="YbaK/aa-tRNA-synt-asso_dom_sf"/>
</dbReference>
<dbReference type="Gene3D" id="3.90.960.10">
    <property type="entry name" value="YbaK/aminoacyl-tRNA synthetase-associated domain"/>
    <property type="match status" value="1"/>
</dbReference>
<proteinExistence type="inferred from homology"/>
<evidence type="ECO:0000259" key="2">
    <source>
        <dbReference type="Pfam" id="PF04073"/>
    </source>
</evidence>
<comment type="similarity">
    <text evidence="1">Belongs to the PRORSD1 family.</text>
</comment>
<feature type="domain" description="YbaK/aminoacyl-tRNA synthetase-associated" evidence="2">
    <location>
        <begin position="24"/>
        <end position="148"/>
    </location>
</feature>
<sequence length="165" mass="17483">MRGESGLMADLAALEIPYAAHEHAAVFTVAESRKLDAGFPGAHTKNLFLKDAAGALWLVTVPAEARVDLKALPQAIGCKRVSFAKPEDMERLLGITPGSVTPLAMINAARGRVTVVLEEGLAAAERINVHPLRNTGTLGLVGADVLRLLRHWGHEPVVASIPTTT</sequence>
<name>A0ABQ1RZL8_9SPHN</name>
<gene>
    <name evidence="3" type="ORF">GCM10011515_02160</name>
</gene>
<accession>A0ABQ1RZL8</accession>
<dbReference type="PANTHER" id="PTHR31423:SF3">
    <property type="entry name" value="PROLYL-TRNA SYNTHETASE ASSOCIATED DOMAIN-CONTAINING PROTEIN 1-RELATED"/>
    <property type="match status" value="1"/>
</dbReference>
<dbReference type="CDD" id="cd04335">
    <property type="entry name" value="PrdX_deacylase"/>
    <property type="match status" value="1"/>
</dbReference>
<dbReference type="InterPro" id="IPR007214">
    <property type="entry name" value="YbaK/aa-tRNA-synth-assoc-dom"/>
</dbReference>
<dbReference type="PANTHER" id="PTHR31423">
    <property type="entry name" value="YBAK DOMAIN-CONTAINING PROTEIN"/>
    <property type="match status" value="1"/>
</dbReference>
<dbReference type="EMBL" id="BMKL01000001">
    <property type="protein sequence ID" value="GGD86083.1"/>
    <property type="molecule type" value="Genomic_DNA"/>
</dbReference>
<evidence type="ECO:0000313" key="3">
    <source>
        <dbReference type="EMBL" id="GGD86083.1"/>
    </source>
</evidence>
<protein>
    <recommendedName>
        <fullName evidence="2">YbaK/aminoacyl-tRNA synthetase-associated domain-containing protein</fullName>
    </recommendedName>
</protein>
<organism evidence="3 4">
    <name type="scientific">Tsuneonella deserti</name>
    <dbReference type="NCBI Taxonomy" id="2035528"/>
    <lineage>
        <taxon>Bacteria</taxon>
        <taxon>Pseudomonadati</taxon>
        <taxon>Pseudomonadota</taxon>
        <taxon>Alphaproteobacteria</taxon>
        <taxon>Sphingomonadales</taxon>
        <taxon>Erythrobacteraceae</taxon>
        <taxon>Tsuneonella</taxon>
    </lineage>
</organism>
<dbReference type="InterPro" id="IPR040285">
    <property type="entry name" value="ProX/PRXD1"/>
</dbReference>
<evidence type="ECO:0000313" key="4">
    <source>
        <dbReference type="Proteomes" id="UP000619041"/>
    </source>
</evidence>
<dbReference type="Proteomes" id="UP000619041">
    <property type="component" value="Unassembled WGS sequence"/>
</dbReference>
<dbReference type="SUPFAM" id="SSF55826">
    <property type="entry name" value="YbaK/ProRS associated domain"/>
    <property type="match status" value="1"/>
</dbReference>
<reference evidence="4" key="1">
    <citation type="journal article" date="2019" name="Int. J. Syst. Evol. Microbiol.">
        <title>The Global Catalogue of Microorganisms (GCM) 10K type strain sequencing project: providing services to taxonomists for standard genome sequencing and annotation.</title>
        <authorList>
            <consortium name="The Broad Institute Genomics Platform"/>
            <consortium name="The Broad Institute Genome Sequencing Center for Infectious Disease"/>
            <person name="Wu L."/>
            <person name="Ma J."/>
        </authorList>
    </citation>
    <scope>NUCLEOTIDE SEQUENCE [LARGE SCALE GENOMIC DNA]</scope>
    <source>
        <strain evidence="4">CGMCC 1.15959</strain>
    </source>
</reference>
<comment type="caution">
    <text evidence="3">The sequence shown here is derived from an EMBL/GenBank/DDBJ whole genome shotgun (WGS) entry which is preliminary data.</text>
</comment>
<dbReference type="Pfam" id="PF04073">
    <property type="entry name" value="tRNA_edit"/>
    <property type="match status" value="1"/>
</dbReference>